<keyword evidence="2" id="KW-1185">Reference proteome</keyword>
<dbReference type="EMBL" id="JBHFLD010000005">
    <property type="protein sequence ID" value="MFB2715002.1"/>
    <property type="molecule type" value="Genomic_DNA"/>
</dbReference>
<evidence type="ECO:0000313" key="2">
    <source>
        <dbReference type="Proteomes" id="UP001576762"/>
    </source>
</evidence>
<name>A0ABV4W4J5_9GAMM</name>
<dbReference type="RefSeq" id="WP_138437660.1">
    <property type="nucleotide sequence ID" value="NZ_JBHFLD010000005.1"/>
</dbReference>
<gene>
    <name evidence="1" type="ORF">ACE05E_05835</name>
</gene>
<proteinExistence type="predicted"/>
<protein>
    <submittedName>
        <fullName evidence="1">Uncharacterized protein</fullName>
    </submittedName>
</protein>
<evidence type="ECO:0000313" key="1">
    <source>
        <dbReference type="EMBL" id="MFB2715002.1"/>
    </source>
</evidence>
<sequence>MTETQYSELKRIIDCGWELVYGAEEVDERTGRALNFIKEWPTQEAIKMIEQIRVEVENEHKEAHRINRAGHVSDTEYSKLAARRACEYLVGVLSRDQGNITS</sequence>
<organism evidence="1 2">
    <name type="scientific">Marinobacter shengliensis</name>
    <dbReference type="NCBI Taxonomy" id="1389223"/>
    <lineage>
        <taxon>Bacteria</taxon>
        <taxon>Pseudomonadati</taxon>
        <taxon>Pseudomonadota</taxon>
        <taxon>Gammaproteobacteria</taxon>
        <taxon>Pseudomonadales</taxon>
        <taxon>Marinobacteraceae</taxon>
        <taxon>Marinobacter</taxon>
    </lineage>
</organism>
<reference evidence="1 2" key="1">
    <citation type="submission" date="2024-09" db="EMBL/GenBank/DDBJ databases">
        <title>Draft genome sequences of 6 high pH adapted Marinobacter shengliensis sp. isolated from Mariana forearc serpentinite mud volcanoes.</title>
        <authorList>
            <person name="Elkassas S."/>
            <person name="Serres M."/>
            <person name="Michael N."/>
            <person name="Amina P."/>
            <person name="Teodora Z."/>
            <person name="Julie H."/>
        </authorList>
    </citation>
    <scope>NUCLEOTIDE SEQUENCE [LARGE SCALE GENOMIC DNA]</scope>
    <source>
        <strain evidence="1 2">EB4</strain>
    </source>
</reference>
<comment type="caution">
    <text evidence="1">The sequence shown here is derived from an EMBL/GenBank/DDBJ whole genome shotgun (WGS) entry which is preliminary data.</text>
</comment>
<dbReference type="Proteomes" id="UP001576762">
    <property type="component" value="Unassembled WGS sequence"/>
</dbReference>
<accession>A0ABV4W4J5</accession>